<dbReference type="AlphaFoldDB" id="A0A553I7I0"/>
<keyword evidence="2" id="KW-1185">Reference proteome</keyword>
<organism evidence="1 2">
    <name type="scientific">Xylaria flabelliformis</name>
    <dbReference type="NCBI Taxonomy" id="2512241"/>
    <lineage>
        <taxon>Eukaryota</taxon>
        <taxon>Fungi</taxon>
        <taxon>Dikarya</taxon>
        <taxon>Ascomycota</taxon>
        <taxon>Pezizomycotina</taxon>
        <taxon>Sordariomycetes</taxon>
        <taxon>Xylariomycetidae</taxon>
        <taxon>Xylariales</taxon>
        <taxon>Xylariaceae</taxon>
        <taxon>Xylaria</taxon>
    </lineage>
</organism>
<sequence length="94" mass="10913">MRRKLQAEQPEPGVLLRIAKAYRRYLEAGIIALRVHVSPIYLWAQANFQPHMLFSSGVIDTDNARDRVRNVNDHYDAYHQTTSSLAPMCWGRCR</sequence>
<evidence type="ECO:0000313" key="2">
    <source>
        <dbReference type="Proteomes" id="UP000319160"/>
    </source>
</evidence>
<evidence type="ECO:0000313" key="1">
    <source>
        <dbReference type="EMBL" id="TRX96148.1"/>
    </source>
</evidence>
<dbReference type="EMBL" id="VFLP01000012">
    <property type="protein sequence ID" value="TRX96148.1"/>
    <property type="molecule type" value="Genomic_DNA"/>
</dbReference>
<reference evidence="2" key="1">
    <citation type="submission" date="2019-06" db="EMBL/GenBank/DDBJ databases">
        <title>Draft genome sequence of the griseofulvin-producing fungus Xylaria cubensis strain G536.</title>
        <authorList>
            <person name="Mead M.E."/>
            <person name="Raja H.A."/>
            <person name="Steenwyk J.L."/>
            <person name="Knowles S.L."/>
            <person name="Oberlies N.H."/>
            <person name="Rokas A."/>
        </authorList>
    </citation>
    <scope>NUCLEOTIDE SEQUENCE [LARGE SCALE GENOMIC DNA]</scope>
    <source>
        <strain evidence="2">G536</strain>
    </source>
</reference>
<name>A0A553I7I0_9PEZI</name>
<protein>
    <submittedName>
        <fullName evidence="1">Uncharacterized protein</fullName>
    </submittedName>
</protein>
<gene>
    <name evidence="1" type="ORF">FHL15_002872</name>
</gene>
<dbReference type="Proteomes" id="UP000319160">
    <property type="component" value="Unassembled WGS sequence"/>
</dbReference>
<accession>A0A553I7I0</accession>
<comment type="caution">
    <text evidence="1">The sequence shown here is derived from an EMBL/GenBank/DDBJ whole genome shotgun (WGS) entry which is preliminary data.</text>
</comment>
<proteinExistence type="predicted"/>